<dbReference type="PROSITE" id="PS51007">
    <property type="entry name" value="CYTC"/>
    <property type="match status" value="1"/>
</dbReference>
<name>A0A2W5SU39_9BACT</name>
<evidence type="ECO:0000256" key="2">
    <source>
        <dbReference type="ARBA" id="ARBA00022723"/>
    </source>
</evidence>
<dbReference type="InterPro" id="IPR038414">
    <property type="entry name" value="CcoP_N_sf"/>
</dbReference>
<accession>A0A2W5SU39</accession>
<dbReference type="InterPro" id="IPR050597">
    <property type="entry name" value="Cytochrome_c_Oxidase_Subunit"/>
</dbReference>
<dbReference type="EMBL" id="QFQP01000039">
    <property type="protein sequence ID" value="PZR06302.1"/>
    <property type="molecule type" value="Genomic_DNA"/>
</dbReference>
<dbReference type="GO" id="GO:0009055">
    <property type="term" value="F:electron transfer activity"/>
    <property type="evidence" value="ECO:0007669"/>
    <property type="project" value="InterPro"/>
</dbReference>
<evidence type="ECO:0000256" key="3">
    <source>
        <dbReference type="ARBA" id="ARBA00023004"/>
    </source>
</evidence>
<evidence type="ECO:0000256" key="1">
    <source>
        <dbReference type="ARBA" id="ARBA00022617"/>
    </source>
</evidence>
<dbReference type="InterPro" id="IPR036909">
    <property type="entry name" value="Cyt_c-like_dom_sf"/>
</dbReference>
<dbReference type="SUPFAM" id="SSF46626">
    <property type="entry name" value="Cytochrome c"/>
    <property type="match status" value="1"/>
</dbReference>
<dbReference type="PANTHER" id="PTHR33751">
    <property type="entry name" value="CBB3-TYPE CYTOCHROME C OXIDASE SUBUNIT FIXP"/>
    <property type="match status" value="1"/>
</dbReference>
<evidence type="ECO:0000313" key="7">
    <source>
        <dbReference type="EMBL" id="PZR06302.1"/>
    </source>
</evidence>
<reference evidence="7 8" key="1">
    <citation type="submission" date="2017-08" db="EMBL/GenBank/DDBJ databases">
        <title>Infants hospitalized years apart are colonized by the same room-sourced microbial strains.</title>
        <authorList>
            <person name="Brooks B."/>
            <person name="Olm M.R."/>
            <person name="Firek B.A."/>
            <person name="Baker R."/>
            <person name="Thomas B.C."/>
            <person name="Morowitz M.J."/>
            <person name="Banfield J.F."/>
        </authorList>
    </citation>
    <scope>NUCLEOTIDE SEQUENCE [LARGE SCALE GENOMIC DNA]</scope>
    <source>
        <strain evidence="7">S2_003_000_R2_14</strain>
    </source>
</reference>
<proteinExistence type="predicted"/>
<comment type="caution">
    <text evidence="7">The sequence shown here is derived from an EMBL/GenBank/DDBJ whole genome shotgun (WGS) entry which is preliminary data.</text>
</comment>
<dbReference type="InterPro" id="IPR009056">
    <property type="entry name" value="Cyt_c-like_dom"/>
</dbReference>
<dbReference type="Gene3D" id="1.10.760.10">
    <property type="entry name" value="Cytochrome c-like domain"/>
    <property type="match status" value="1"/>
</dbReference>
<evidence type="ECO:0000259" key="6">
    <source>
        <dbReference type="PROSITE" id="PS51007"/>
    </source>
</evidence>
<sequence length="179" mass="19692">MSSQGPIHEYDGIKEEDNHLPNWWLMILFGTIVYGFGYWLVFHTTKSVQTHEDVYRTEIAALKKARQADSAQPLDSFEALLADPAKLEEGKKVFASTCASCHAAEGQGLVGPNLTDRFWLHGNSAEQISKSVTDGFPEKGMPPWGGILGPDKVRKVTAWVLAQKGKNLAGKEPQGDPLE</sequence>
<dbReference type="InterPro" id="IPR032858">
    <property type="entry name" value="CcoP_N"/>
</dbReference>
<dbReference type="AlphaFoldDB" id="A0A2W5SU39"/>
<keyword evidence="1 4" id="KW-0349">Heme</keyword>
<dbReference type="Pfam" id="PF14715">
    <property type="entry name" value="FixP_N"/>
    <property type="match status" value="1"/>
</dbReference>
<evidence type="ECO:0000256" key="5">
    <source>
        <dbReference type="SAM" id="Phobius"/>
    </source>
</evidence>
<dbReference type="Gene3D" id="6.10.280.130">
    <property type="match status" value="1"/>
</dbReference>
<keyword evidence="5" id="KW-0472">Membrane</keyword>
<evidence type="ECO:0000313" key="8">
    <source>
        <dbReference type="Proteomes" id="UP000249061"/>
    </source>
</evidence>
<keyword evidence="2 4" id="KW-0479">Metal-binding</keyword>
<feature type="transmembrane region" description="Helical" evidence="5">
    <location>
        <begin position="23"/>
        <end position="42"/>
    </location>
</feature>
<gene>
    <name evidence="7" type="ORF">DI536_30680</name>
</gene>
<keyword evidence="3 4" id="KW-0408">Iron</keyword>
<keyword evidence="5" id="KW-0812">Transmembrane</keyword>
<organism evidence="7 8">
    <name type="scientific">Archangium gephyra</name>
    <dbReference type="NCBI Taxonomy" id="48"/>
    <lineage>
        <taxon>Bacteria</taxon>
        <taxon>Pseudomonadati</taxon>
        <taxon>Myxococcota</taxon>
        <taxon>Myxococcia</taxon>
        <taxon>Myxococcales</taxon>
        <taxon>Cystobacterineae</taxon>
        <taxon>Archangiaceae</taxon>
        <taxon>Archangium</taxon>
    </lineage>
</organism>
<protein>
    <submittedName>
        <fullName evidence="7">Cytochrome oxidase subunit III</fullName>
    </submittedName>
</protein>
<dbReference type="Proteomes" id="UP000249061">
    <property type="component" value="Unassembled WGS sequence"/>
</dbReference>
<dbReference type="PANTHER" id="PTHR33751:SF1">
    <property type="entry name" value="CBB3-TYPE CYTOCHROME C OXIDASE SUBUNIT FIXP"/>
    <property type="match status" value="1"/>
</dbReference>
<dbReference type="GO" id="GO:0020037">
    <property type="term" value="F:heme binding"/>
    <property type="evidence" value="ECO:0007669"/>
    <property type="project" value="InterPro"/>
</dbReference>
<keyword evidence="5" id="KW-1133">Transmembrane helix</keyword>
<feature type="domain" description="Cytochrome c" evidence="6">
    <location>
        <begin position="85"/>
        <end position="164"/>
    </location>
</feature>
<evidence type="ECO:0000256" key="4">
    <source>
        <dbReference type="PROSITE-ProRule" id="PRU00433"/>
    </source>
</evidence>
<dbReference type="GO" id="GO:0046872">
    <property type="term" value="F:metal ion binding"/>
    <property type="evidence" value="ECO:0007669"/>
    <property type="project" value="UniProtKB-KW"/>
</dbReference>
<dbReference type="Pfam" id="PF13442">
    <property type="entry name" value="Cytochrome_CBB3"/>
    <property type="match status" value="1"/>
</dbReference>